<reference evidence="1" key="1">
    <citation type="submission" date="2019-10" db="EMBL/GenBank/DDBJ databases">
        <authorList>
            <person name="Soares A.E.R."/>
            <person name="Aleixo A."/>
            <person name="Schneider P."/>
            <person name="Miyaki C.Y."/>
            <person name="Schneider M.P."/>
            <person name="Mello C."/>
            <person name="Vasconcelos A.T.R."/>
        </authorList>
    </citation>
    <scope>NUCLEOTIDE SEQUENCE</scope>
    <source>
        <tissue evidence="1">Muscle</tissue>
    </source>
</reference>
<evidence type="ECO:0000313" key="1">
    <source>
        <dbReference type="EMBL" id="KAJ7422762.1"/>
    </source>
</evidence>
<comment type="caution">
    <text evidence="1">The sequence shown here is derived from an EMBL/GenBank/DDBJ whole genome shotgun (WGS) entry which is preliminary data.</text>
</comment>
<evidence type="ECO:0000313" key="2">
    <source>
        <dbReference type="Proteomes" id="UP001145742"/>
    </source>
</evidence>
<gene>
    <name evidence="1" type="ORF">WISP_36556</name>
</gene>
<dbReference type="Proteomes" id="UP001145742">
    <property type="component" value="Unassembled WGS sequence"/>
</dbReference>
<proteinExistence type="predicted"/>
<dbReference type="EMBL" id="WHWB01032950">
    <property type="protein sequence ID" value="KAJ7422762.1"/>
    <property type="molecule type" value="Genomic_DNA"/>
</dbReference>
<sequence length="79" mass="9185">MPMPMPIPVPVPVPVPIPAPPVTQRELRIRQFEFHVCFWVPCDIPPFFAKANRWLLMNVQKLGKNTVNMTFFLERLEGL</sequence>
<name>A0ABQ9DMT9_9PASS</name>
<keyword evidence="2" id="KW-1185">Reference proteome</keyword>
<accession>A0ABQ9DMT9</accession>
<organism evidence="1 2">
    <name type="scientific">Willisornis vidua</name>
    <name type="common">Xingu scale-backed antbird</name>
    <dbReference type="NCBI Taxonomy" id="1566151"/>
    <lineage>
        <taxon>Eukaryota</taxon>
        <taxon>Metazoa</taxon>
        <taxon>Chordata</taxon>
        <taxon>Craniata</taxon>
        <taxon>Vertebrata</taxon>
        <taxon>Euteleostomi</taxon>
        <taxon>Archelosauria</taxon>
        <taxon>Archosauria</taxon>
        <taxon>Dinosauria</taxon>
        <taxon>Saurischia</taxon>
        <taxon>Theropoda</taxon>
        <taxon>Coelurosauria</taxon>
        <taxon>Aves</taxon>
        <taxon>Neognathae</taxon>
        <taxon>Neoaves</taxon>
        <taxon>Telluraves</taxon>
        <taxon>Australaves</taxon>
        <taxon>Passeriformes</taxon>
        <taxon>Thamnophilidae</taxon>
        <taxon>Willisornis</taxon>
    </lineage>
</organism>
<protein>
    <submittedName>
        <fullName evidence="1">Uncharacterized protein</fullName>
    </submittedName>
</protein>